<dbReference type="InterPro" id="IPR019912">
    <property type="entry name" value="FMN_Rdtase_MsuE-like"/>
</dbReference>
<evidence type="ECO:0000256" key="1">
    <source>
        <dbReference type="ARBA" id="ARBA00005990"/>
    </source>
</evidence>
<evidence type="ECO:0000256" key="4">
    <source>
        <dbReference type="ARBA" id="ARBA00023002"/>
    </source>
</evidence>
<keyword evidence="2" id="KW-0285">Flavoprotein</keyword>
<dbReference type="Proteomes" id="UP000199636">
    <property type="component" value="Unassembled WGS sequence"/>
</dbReference>
<proteinExistence type="inferred from homology"/>
<dbReference type="RefSeq" id="WP_090268099.1">
    <property type="nucleotide sequence ID" value="NZ_FNDS01000017.1"/>
</dbReference>
<keyword evidence="8" id="KW-1185">Reference proteome</keyword>
<dbReference type="EMBL" id="FNDS01000017">
    <property type="protein sequence ID" value="SDI70992.1"/>
    <property type="molecule type" value="Genomic_DNA"/>
</dbReference>
<evidence type="ECO:0000256" key="5">
    <source>
        <dbReference type="NCBIfam" id="TIGR03566"/>
    </source>
</evidence>
<dbReference type="AlphaFoldDB" id="A0A1G8MST7"/>
<evidence type="ECO:0000256" key="2">
    <source>
        <dbReference type="ARBA" id="ARBA00022630"/>
    </source>
</evidence>
<dbReference type="InterPro" id="IPR029039">
    <property type="entry name" value="Flavoprotein-like_sf"/>
</dbReference>
<dbReference type="STRING" id="428992.SAMN05216272_11710"/>
<dbReference type="SUPFAM" id="SSF52218">
    <property type="entry name" value="Flavoproteins"/>
    <property type="match status" value="1"/>
</dbReference>
<reference evidence="8" key="1">
    <citation type="submission" date="2016-10" db="EMBL/GenBank/DDBJ databases">
        <authorList>
            <person name="Varghese N."/>
            <person name="Submissions S."/>
        </authorList>
    </citation>
    <scope>NUCLEOTIDE SEQUENCE [LARGE SCALE GENOMIC DNA]</scope>
    <source>
        <strain evidence="8">CCM 7469</strain>
    </source>
</reference>
<dbReference type="OrthoDB" id="1643408at2"/>
<protein>
    <recommendedName>
        <fullName evidence="5">FMN reductase</fullName>
        <ecNumber evidence="5">1.5.1.-</ecNumber>
    </recommendedName>
</protein>
<keyword evidence="3" id="KW-0288">FMN</keyword>
<gene>
    <name evidence="7" type="ORF">SAMN05216272_11710</name>
</gene>
<accession>A0A1G8MST7</accession>
<evidence type="ECO:0000256" key="3">
    <source>
        <dbReference type="ARBA" id="ARBA00022643"/>
    </source>
</evidence>
<dbReference type="PANTHER" id="PTHR43408">
    <property type="entry name" value="FMN REDUCTASE (NADPH)"/>
    <property type="match status" value="1"/>
</dbReference>
<organism evidence="7 8">
    <name type="scientific">Pseudomonas panipatensis</name>
    <dbReference type="NCBI Taxonomy" id="428992"/>
    <lineage>
        <taxon>Bacteria</taxon>
        <taxon>Pseudomonadati</taxon>
        <taxon>Pseudomonadota</taxon>
        <taxon>Gammaproteobacteria</taxon>
        <taxon>Pseudomonadales</taxon>
        <taxon>Pseudomonadaceae</taxon>
        <taxon>Pseudomonas</taxon>
    </lineage>
</organism>
<name>A0A1G8MST7_9PSED</name>
<evidence type="ECO:0000313" key="8">
    <source>
        <dbReference type="Proteomes" id="UP000199636"/>
    </source>
</evidence>
<dbReference type="Gene3D" id="3.40.50.360">
    <property type="match status" value="1"/>
</dbReference>
<dbReference type="EC" id="1.5.1.-" evidence="5"/>
<evidence type="ECO:0000259" key="6">
    <source>
        <dbReference type="Pfam" id="PF03358"/>
    </source>
</evidence>
<evidence type="ECO:0000313" key="7">
    <source>
        <dbReference type="EMBL" id="SDI70992.1"/>
    </source>
</evidence>
<dbReference type="Pfam" id="PF03358">
    <property type="entry name" value="FMN_red"/>
    <property type="match status" value="1"/>
</dbReference>
<sequence>MSGALKVVAVCGSLQRPSRTLALVEAVLERLAQRLPLQVRLLELAEIGPALAGVLQRDKLPAAVAEQIAAIEGAELLIAASPVYRASYTGLFKHLFDFVQHDALKNRPVLLAASGGSERHALMIEHQLRPLFGFFQALSLPLGVYASESDFDDYQLLNPALHERIERALDPLDALFAKRFRQAAGTSRAVPETQR</sequence>
<dbReference type="InterPro" id="IPR005025">
    <property type="entry name" value="FMN_Rdtase-like_dom"/>
</dbReference>
<dbReference type="NCBIfam" id="TIGR03566">
    <property type="entry name" value="FMN_reduc_MsuE"/>
    <property type="match status" value="1"/>
</dbReference>
<comment type="similarity">
    <text evidence="1">Belongs to the SsuE family.</text>
</comment>
<dbReference type="GO" id="GO:0016655">
    <property type="term" value="F:oxidoreductase activity, acting on NAD(P)H, quinone or similar compound as acceptor"/>
    <property type="evidence" value="ECO:0007669"/>
    <property type="project" value="UniProtKB-ARBA"/>
</dbReference>
<dbReference type="InterPro" id="IPR051814">
    <property type="entry name" value="NAD(P)H-dep_FMN_reductase"/>
</dbReference>
<feature type="domain" description="NADPH-dependent FMN reductase-like" evidence="6">
    <location>
        <begin position="6"/>
        <end position="149"/>
    </location>
</feature>
<dbReference type="PANTHER" id="PTHR43408:SF2">
    <property type="entry name" value="FMN REDUCTASE (NADPH)"/>
    <property type="match status" value="1"/>
</dbReference>
<keyword evidence="4" id="KW-0560">Oxidoreductase</keyword>